<dbReference type="AlphaFoldDB" id="A0AAV4JEK2"/>
<evidence type="ECO:0000313" key="3">
    <source>
        <dbReference type="Proteomes" id="UP000762676"/>
    </source>
</evidence>
<keyword evidence="3" id="KW-1185">Reference proteome</keyword>
<dbReference type="EMBL" id="BMAT01010136">
    <property type="protein sequence ID" value="GFS20776.1"/>
    <property type="molecule type" value="Genomic_DNA"/>
</dbReference>
<proteinExistence type="predicted"/>
<protein>
    <submittedName>
        <fullName evidence="2">Uncharacterized protein</fullName>
    </submittedName>
</protein>
<reference evidence="2 3" key="1">
    <citation type="journal article" date="2021" name="Elife">
        <title>Chloroplast acquisition without the gene transfer in kleptoplastic sea slugs, Plakobranchus ocellatus.</title>
        <authorList>
            <person name="Maeda T."/>
            <person name="Takahashi S."/>
            <person name="Yoshida T."/>
            <person name="Shimamura S."/>
            <person name="Takaki Y."/>
            <person name="Nagai Y."/>
            <person name="Toyoda A."/>
            <person name="Suzuki Y."/>
            <person name="Arimoto A."/>
            <person name="Ishii H."/>
            <person name="Satoh N."/>
            <person name="Nishiyama T."/>
            <person name="Hasebe M."/>
            <person name="Maruyama T."/>
            <person name="Minagawa J."/>
            <person name="Obokata J."/>
            <person name="Shigenobu S."/>
        </authorList>
    </citation>
    <scope>NUCLEOTIDE SEQUENCE [LARGE SCALE GENOMIC DNA]</scope>
</reference>
<organism evidence="2 3">
    <name type="scientific">Elysia marginata</name>
    <dbReference type="NCBI Taxonomy" id="1093978"/>
    <lineage>
        <taxon>Eukaryota</taxon>
        <taxon>Metazoa</taxon>
        <taxon>Spiralia</taxon>
        <taxon>Lophotrochozoa</taxon>
        <taxon>Mollusca</taxon>
        <taxon>Gastropoda</taxon>
        <taxon>Heterobranchia</taxon>
        <taxon>Euthyneura</taxon>
        <taxon>Panpulmonata</taxon>
        <taxon>Sacoglossa</taxon>
        <taxon>Placobranchoidea</taxon>
        <taxon>Plakobranchidae</taxon>
        <taxon>Elysia</taxon>
    </lineage>
</organism>
<sequence length="160" mass="18285">MYWPLLACSRFWTIYNDIHAIEPTCERSPHTTVQKWSDQPDTLFSHSFSLLNQASSTSVEVMAKPRPEEEKHKISATLPRGFIKALDAQVHGLLTKEDMQHHQSLGPVTNLVCERRFGMWCKSTQKNQLPRYIIISQRGQKEVHPAKTARSSKKGEATRG</sequence>
<gene>
    <name evidence="2" type="ORF">ElyMa_005065000</name>
</gene>
<evidence type="ECO:0000256" key="1">
    <source>
        <dbReference type="SAM" id="MobiDB-lite"/>
    </source>
</evidence>
<accession>A0AAV4JEK2</accession>
<comment type="caution">
    <text evidence="2">The sequence shown here is derived from an EMBL/GenBank/DDBJ whole genome shotgun (WGS) entry which is preliminary data.</text>
</comment>
<evidence type="ECO:0000313" key="2">
    <source>
        <dbReference type="EMBL" id="GFS20776.1"/>
    </source>
</evidence>
<dbReference type="Proteomes" id="UP000762676">
    <property type="component" value="Unassembled WGS sequence"/>
</dbReference>
<name>A0AAV4JEK2_9GAST</name>
<feature type="region of interest" description="Disordered" evidence="1">
    <location>
        <begin position="139"/>
        <end position="160"/>
    </location>
</feature>